<protein>
    <recommendedName>
        <fullName evidence="2">C2H2-type domain-containing protein</fullName>
    </recommendedName>
</protein>
<sequence>MSLDNFNSDLEKILTDSSIFSYFVSTNKSIYEFIKIYIEVDKVLGDTNINSNLVSIKLDEIKSSLLNHTQQISSLSTNINNTNTNIISILQNKLDNIKDITNKELQIIFSDLQKIMIENNDQKELKNIFDNFKDRIEILNNQKLNDIDKKNLEILSHIQSTFEKSLDSHNITNKIFSIESTLSNINENFSNNSSKKGQVAETILFNILTENFQDTEVIDTSHIPNSGDIQLIKDNKPTILIDSKNFGSKTVPKRDLDKFYNDIQQNNCSGILCNAFGGIANKQNFEIDIVDKNIIVFIHSHQFDSNIFKLATNIIYNLQHELKEKQNDTINIDQRLFQNLKIEYNYYIQSFRHHLDIIKSNVNSLSQLSFTLLDNFFKRKTINNVELKQFSCHICSTQLSTEKILKNHIKRIHPNYTPNENLPLITIDSKPKGRPKGKTTKINTDNTNNTNTDNTNTVNINTNNINLNDNISEKSNSNSNSEKSSEN</sequence>
<proteinExistence type="predicted"/>
<dbReference type="PROSITE" id="PS00028">
    <property type="entry name" value="ZINC_FINGER_C2H2_1"/>
    <property type="match status" value="1"/>
</dbReference>
<feature type="region of interest" description="Disordered" evidence="1">
    <location>
        <begin position="423"/>
        <end position="487"/>
    </location>
</feature>
<feature type="compositionally biased region" description="Low complexity" evidence="1">
    <location>
        <begin position="440"/>
        <end position="487"/>
    </location>
</feature>
<organism evidence="3">
    <name type="scientific">viral metagenome</name>
    <dbReference type="NCBI Taxonomy" id="1070528"/>
    <lineage>
        <taxon>unclassified sequences</taxon>
        <taxon>metagenomes</taxon>
        <taxon>organismal metagenomes</taxon>
    </lineage>
</organism>
<dbReference type="AlphaFoldDB" id="A0A6C0AMB1"/>
<dbReference type="InterPro" id="IPR013087">
    <property type="entry name" value="Znf_C2H2_type"/>
</dbReference>
<reference evidence="3" key="1">
    <citation type="journal article" date="2020" name="Nature">
        <title>Giant virus diversity and host interactions through global metagenomics.</title>
        <authorList>
            <person name="Schulz F."/>
            <person name="Roux S."/>
            <person name="Paez-Espino D."/>
            <person name="Jungbluth S."/>
            <person name="Walsh D.A."/>
            <person name="Denef V.J."/>
            <person name="McMahon K.D."/>
            <person name="Konstantinidis K.T."/>
            <person name="Eloe-Fadrosh E.A."/>
            <person name="Kyrpides N.C."/>
            <person name="Woyke T."/>
        </authorList>
    </citation>
    <scope>NUCLEOTIDE SEQUENCE</scope>
    <source>
        <strain evidence="3">GVMAG-S-1091796-13</strain>
    </source>
</reference>
<feature type="domain" description="C2H2-type" evidence="2">
    <location>
        <begin position="390"/>
        <end position="418"/>
    </location>
</feature>
<dbReference type="PROSITE" id="PS50157">
    <property type="entry name" value="ZINC_FINGER_C2H2_2"/>
    <property type="match status" value="1"/>
</dbReference>
<dbReference type="EMBL" id="MN740725">
    <property type="protein sequence ID" value="QHS80892.1"/>
    <property type="molecule type" value="Genomic_DNA"/>
</dbReference>
<evidence type="ECO:0000313" key="3">
    <source>
        <dbReference type="EMBL" id="QHS80892.1"/>
    </source>
</evidence>
<evidence type="ECO:0000259" key="2">
    <source>
        <dbReference type="PROSITE" id="PS50157"/>
    </source>
</evidence>
<accession>A0A6C0AMB1</accession>
<evidence type="ECO:0000256" key="1">
    <source>
        <dbReference type="SAM" id="MobiDB-lite"/>
    </source>
</evidence>
<name>A0A6C0AMB1_9ZZZZ</name>